<dbReference type="EC" id="3.4.19.12" evidence="2"/>
<feature type="region of interest" description="Disordered" evidence="7">
    <location>
        <begin position="1317"/>
        <end position="1349"/>
    </location>
</feature>
<dbReference type="PROSITE" id="PS50235">
    <property type="entry name" value="USP_3"/>
    <property type="match status" value="1"/>
</dbReference>
<dbReference type="PROSITE" id="PS00973">
    <property type="entry name" value="USP_2"/>
    <property type="match status" value="1"/>
</dbReference>
<reference evidence="9" key="2">
    <citation type="submission" date="2020-02" db="EMBL/GenBank/DDBJ databases">
        <title>Identification and distribution of gene clusters putatively required for synthesis of sphingolipid metabolism inhibitors in phylogenetically diverse species of the filamentous fungus Fusarium.</title>
        <authorList>
            <person name="Kim H.-S."/>
            <person name="Busman M."/>
            <person name="Brown D.W."/>
            <person name="Divon H."/>
            <person name="Uhlig S."/>
            <person name="Proctor R.H."/>
        </authorList>
    </citation>
    <scope>NUCLEOTIDE SEQUENCE</scope>
    <source>
        <strain evidence="9">NRRL 25174</strain>
    </source>
</reference>
<evidence type="ECO:0000256" key="2">
    <source>
        <dbReference type="ARBA" id="ARBA00012759"/>
    </source>
</evidence>
<dbReference type="GO" id="GO:0043161">
    <property type="term" value="P:proteasome-mediated ubiquitin-dependent protein catabolic process"/>
    <property type="evidence" value="ECO:0007669"/>
    <property type="project" value="InterPro"/>
</dbReference>
<evidence type="ECO:0000256" key="7">
    <source>
        <dbReference type="SAM" id="MobiDB-lite"/>
    </source>
</evidence>
<dbReference type="Gene3D" id="3.90.70.10">
    <property type="entry name" value="Cysteine proteinases"/>
    <property type="match status" value="2"/>
</dbReference>
<dbReference type="InterPro" id="IPR038765">
    <property type="entry name" value="Papain-like_cys_pep_sf"/>
</dbReference>
<dbReference type="InterPro" id="IPR018200">
    <property type="entry name" value="USP_CS"/>
</dbReference>
<feature type="region of interest" description="Disordered" evidence="7">
    <location>
        <begin position="1148"/>
        <end position="1264"/>
    </location>
</feature>
<evidence type="ECO:0000256" key="6">
    <source>
        <dbReference type="ARBA" id="ARBA00022807"/>
    </source>
</evidence>
<protein>
    <recommendedName>
        <fullName evidence="2">ubiquitinyl hydrolase 1</fullName>
        <ecNumber evidence="2">3.4.19.12</ecNumber>
    </recommendedName>
</protein>
<comment type="caution">
    <text evidence="9">The sequence shown here is derived from an EMBL/GenBank/DDBJ whole genome shotgun (WGS) entry which is preliminary data.</text>
</comment>
<keyword evidence="4" id="KW-0833">Ubl conjugation pathway</keyword>
<feature type="domain" description="USP" evidence="8">
    <location>
        <begin position="538"/>
        <end position="1142"/>
    </location>
</feature>
<keyword evidence="3" id="KW-0645">Protease</keyword>
<dbReference type="InterPro" id="IPR044635">
    <property type="entry name" value="UBP14-like"/>
</dbReference>
<keyword evidence="10" id="KW-1185">Reference proteome</keyword>
<feature type="compositionally biased region" description="Polar residues" evidence="7">
    <location>
        <begin position="1237"/>
        <end position="1258"/>
    </location>
</feature>
<accession>A0A9P5AUK5</accession>
<reference evidence="9" key="1">
    <citation type="journal article" date="2017" name="Mycologia">
        <title>Fusarium algeriense, sp. nov., a novel toxigenic crown rot pathogen of durum wheat from Algeria is nested in the Fusarium burgessii species complex.</title>
        <authorList>
            <person name="Laraba I."/>
            <person name="Keddad A."/>
            <person name="Boureghda H."/>
            <person name="Abdallah N."/>
            <person name="Vaughan M.M."/>
            <person name="Proctor R.H."/>
            <person name="Busman M."/>
            <person name="O'Donnell K."/>
        </authorList>
    </citation>
    <scope>NUCLEOTIDE SEQUENCE</scope>
    <source>
        <strain evidence="9">NRRL 25174</strain>
    </source>
</reference>
<dbReference type="Pfam" id="PF00443">
    <property type="entry name" value="UCH"/>
    <property type="match status" value="1"/>
</dbReference>
<evidence type="ECO:0000313" key="9">
    <source>
        <dbReference type="EMBL" id="KAF4345270.1"/>
    </source>
</evidence>
<feature type="compositionally biased region" description="Pro residues" evidence="7">
    <location>
        <begin position="655"/>
        <end position="669"/>
    </location>
</feature>
<dbReference type="InterPro" id="IPR001394">
    <property type="entry name" value="Peptidase_C19_UCH"/>
</dbReference>
<dbReference type="Proteomes" id="UP000730481">
    <property type="component" value="Unassembled WGS sequence"/>
</dbReference>
<gene>
    <name evidence="9" type="ORF">FBEOM_772</name>
</gene>
<evidence type="ECO:0000256" key="5">
    <source>
        <dbReference type="ARBA" id="ARBA00022801"/>
    </source>
</evidence>
<feature type="region of interest" description="Disordered" evidence="7">
    <location>
        <begin position="646"/>
        <end position="719"/>
    </location>
</feature>
<dbReference type="Pfam" id="PF13446">
    <property type="entry name" value="RPT"/>
    <property type="match status" value="1"/>
</dbReference>
<dbReference type="PANTHER" id="PTHR43982">
    <property type="entry name" value="UBIQUITIN CARBOXYL-TERMINAL HYDROLASE"/>
    <property type="match status" value="1"/>
</dbReference>
<proteinExistence type="predicted"/>
<dbReference type="EMBL" id="PVQB02000029">
    <property type="protein sequence ID" value="KAF4345270.1"/>
    <property type="molecule type" value="Genomic_DNA"/>
</dbReference>
<evidence type="ECO:0000256" key="3">
    <source>
        <dbReference type="ARBA" id="ARBA00022670"/>
    </source>
</evidence>
<keyword evidence="6" id="KW-0788">Thiol protease</keyword>
<dbReference type="InterPro" id="IPR025305">
    <property type="entry name" value="UCH_repeat_domain"/>
</dbReference>
<feature type="compositionally biased region" description="Polar residues" evidence="7">
    <location>
        <begin position="691"/>
        <end position="700"/>
    </location>
</feature>
<feature type="compositionally biased region" description="Basic and acidic residues" evidence="7">
    <location>
        <begin position="706"/>
        <end position="719"/>
    </location>
</feature>
<sequence length="1349" mass="150894">MASRYNLRSGQDLDTTSYASLPGTSGMPVTQNPTVLKARLTDQDWEGCHPSRWIFELLHNHFTAQWPLSDAQFPWHHLVWVKPQSESQSLNEIVRQRSKYYPLVACESFACSADPCTFSVTLEISEPRMTSHWINLLLDHDTIRKNVRLAKKQDPERYAAANDDWAMQAPLNLNTYLKNLLEATSKENARSISKRNKRFFVLFGPRCFEIFRQLEFEETIDPMDDGVDGGTFTPPIPPQPDTPTGATEIGTYRAYIEDVRAEVQCIIHRGGQPAELCTPGLHADLGCAQESSVDSVLVNITRYEIMGVLPNQPKEVVVNAYKRQWELVPSKRRELIDALGSIANDLNDEQLNEYAATQSSVFESQARTQTQTNNDDAGLTNQALLFFELQPSNQHKAQTIVQAFRRKVAQDPSCANTARNMLMLISQLSTDDNYTAELMMECGEGFSLPTAKEILGLSDAHGFGSDTLDSVKEKIQNAKDKDAKTTYLEAMDKIAEHTNSIDLKETVGKLRESHGIAAPNGSSAMGDSAPAANFDLPVGLENIGNTCYLNSLLQYLFTVKPVRDIVINYDNFKLGLTDENINERLLGGNKMHMNRGEAVVAEAFAQELSELFSNLETSDKVSTRPSQRLANAVLLSTYTLLHDTKTSVEATTESQPPPLPTRPPPGPPAKEPDDVEMVTIPAHDSRDPVDTASTISSQTLVEEDSDRSYEKVETSPKATEDKVVDTVMEAGQDGEVVEIIRTSDEPMKVSESIEKEKNGTLQDIKPIDVKMGDAEELQTVDQKVLTALEHQKRSSGTDQQDVEEVMGSILGRLQSAIRPSSVDESSGIQLDKIMETFFVTTINYTKKFDARTYQKEISFDRSITAFPASEGSCSLYDALDRNFDRQILDGDKYSRYTAIKTLPPILHVLIQRSQSMGSKNGNPVEIPATLYLDRYMDAPHESEAFRDRERNWANVSRISDIKASKATVESTIPTGPFLESFWQEEQANGSITAATEDSEMVDDVEIVEEKWEFDGDIDDDYLLVGRPSSNPTAVTDLPHKPEDITNTETAIREMMKSELREKEEAVKNYHSKLRNIPYKLHAVICHRGQLMSGHYWVWIYDFEQLVWRKYNDSNVEVKRSTDEVLATLNTSGEPYFLCYVREEDKEKYVDVPRRRRPASPSDAPFQNVDTDGDIKSGQLARTSVDTVAEAMSSGLQSPQSQGKRKSSSAETESSSSSEVDAYEVPPSPPKRPKFLKDSNQLSKGLQRTPRTLGISRNSAAPPKSRRIILKVSTHPAADKCEIEDTIYTQSSAEKHRILAETMKEVENEVRGIAEAANEHNDSEKPQTMPPADDNGSPERREMVYHITKA</sequence>
<name>A0A9P5AUK5_9HYPO</name>
<dbReference type="OrthoDB" id="2420415at2759"/>
<evidence type="ECO:0000313" key="10">
    <source>
        <dbReference type="Proteomes" id="UP000730481"/>
    </source>
</evidence>
<dbReference type="CDD" id="cd02666">
    <property type="entry name" value="Peptidase_C19J"/>
    <property type="match status" value="1"/>
</dbReference>
<dbReference type="PANTHER" id="PTHR43982:SF6">
    <property type="entry name" value="UBIQUITIN CARBOXYL-TERMINAL HYDROLASE 2-RELATED"/>
    <property type="match status" value="1"/>
</dbReference>
<dbReference type="GO" id="GO:0004843">
    <property type="term" value="F:cysteine-type deubiquitinase activity"/>
    <property type="evidence" value="ECO:0007669"/>
    <property type="project" value="UniProtKB-EC"/>
</dbReference>
<comment type="catalytic activity">
    <reaction evidence="1">
        <text>Thiol-dependent hydrolysis of ester, thioester, amide, peptide and isopeptide bonds formed by the C-terminal Gly of ubiquitin (a 76-residue protein attached to proteins as an intracellular targeting signal).</text>
        <dbReference type="EC" id="3.4.19.12"/>
    </reaction>
</comment>
<evidence type="ECO:0000256" key="4">
    <source>
        <dbReference type="ARBA" id="ARBA00022786"/>
    </source>
</evidence>
<keyword evidence="5 9" id="KW-0378">Hydrolase</keyword>
<dbReference type="SUPFAM" id="SSF54001">
    <property type="entry name" value="Cysteine proteinases"/>
    <property type="match status" value="1"/>
</dbReference>
<dbReference type="GO" id="GO:0070628">
    <property type="term" value="F:proteasome binding"/>
    <property type="evidence" value="ECO:0007669"/>
    <property type="project" value="TreeGrafter"/>
</dbReference>
<feature type="compositionally biased region" description="Low complexity" evidence="7">
    <location>
        <begin position="1208"/>
        <end position="1218"/>
    </location>
</feature>
<evidence type="ECO:0000256" key="1">
    <source>
        <dbReference type="ARBA" id="ARBA00000707"/>
    </source>
</evidence>
<dbReference type="GO" id="GO:0061136">
    <property type="term" value="P:regulation of proteasomal protein catabolic process"/>
    <property type="evidence" value="ECO:0007669"/>
    <property type="project" value="TreeGrafter"/>
</dbReference>
<dbReference type="InterPro" id="IPR028889">
    <property type="entry name" value="USP"/>
</dbReference>
<organism evidence="9 10">
    <name type="scientific">Fusarium beomiforme</name>
    <dbReference type="NCBI Taxonomy" id="44412"/>
    <lineage>
        <taxon>Eukaryota</taxon>
        <taxon>Fungi</taxon>
        <taxon>Dikarya</taxon>
        <taxon>Ascomycota</taxon>
        <taxon>Pezizomycotina</taxon>
        <taxon>Sordariomycetes</taxon>
        <taxon>Hypocreomycetidae</taxon>
        <taxon>Hypocreales</taxon>
        <taxon>Nectriaceae</taxon>
        <taxon>Fusarium</taxon>
        <taxon>Fusarium burgessii species complex</taxon>
    </lineage>
</organism>
<dbReference type="GO" id="GO:0016579">
    <property type="term" value="P:protein deubiquitination"/>
    <property type="evidence" value="ECO:0007669"/>
    <property type="project" value="InterPro"/>
</dbReference>
<dbReference type="PROSITE" id="PS00972">
    <property type="entry name" value="USP_1"/>
    <property type="match status" value="1"/>
</dbReference>
<evidence type="ECO:0000259" key="8">
    <source>
        <dbReference type="PROSITE" id="PS50235"/>
    </source>
</evidence>